<sequence length="170" mass="18860">MGNDTSKKGKDKTAHPKIIPKGRNDTKCIRLLVLHDESNPPTEVVEHFCDAINALKPQGSLEIKQRDVKILHLSDTKSLSESRRAEVKLWISEWLGQNGVVLICLLSKNDVQPFADDVNVQGGKIVAFSFGKTPSTWKECVSLNVDLKDVESPRDFEGPLEELVATVKAE</sequence>
<feature type="compositionally biased region" description="Basic and acidic residues" evidence="1">
    <location>
        <begin position="1"/>
        <end position="14"/>
    </location>
</feature>
<reference evidence="2" key="1">
    <citation type="submission" date="2023-01" db="EMBL/GenBank/DDBJ databases">
        <title>Genome assembly of the deep-sea coral Lophelia pertusa.</title>
        <authorList>
            <person name="Herrera S."/>
            <person name="Cordes E."/>
        </authorList>
    </citation>
    <scope>NUCLEOTIDE SEQUENCE</scope>
    <source>
        <strain evidence="2">USNM1676648</strain>
        <tissue evidence="2">Polyp</tissue>
    </source>
</reference>
<evidence type="ECO:0000256" key="1">
    <source>
        <dbReference type="SAM" id="MobiDB-lite"/>
    </source>
</evidence>
<gene>
    <name evidence="2" type="ORF">OS493_035018</name>
</gene>
<evidence type="ECO:0000313" key="3">
    <source>
        <dbReference type="Proteomes" id="UP001163046"/>
    </source>
</evidence>
<dbReference type="AlphaFoldDB" id="A0A9X0CCU3"/>
<name>A0A9X0CCU3_9CNID</name>
<dbReference type="EMBL" id="MU827828">
    <property type="protein sequence ID" value="KAJ7321444.1"/>
    <property type="molecule type" value="Genomic_DNA"/>
</dbReference>
<evidence type="ECO:0000313" key="2">
    <source>
        <dbReference type="EMBL" id="KAJ7321444.1"/>
    </source>
</evidence>
<keyword evidence="3" id="KW-1185">Reference proteome</keyword>
<feature type="region of interest" description="Disordered" evidence="1">
    <location>
        <begin position="1"/>
        <end position="21"/>
    </location>
</feature>
<dbReference type="Proteomes" id="UP001163046">
    <property type="component" value="Unassembled WGS sequence"/>
</dbReference>
<proteinExistence type="predicted"/>
<comment type="caution">
    <text evidence="2">The sequence shown here is derived from an EMBL/GenBank/DDBJ whole genome shotgun (WGS) entry which is preliminary data.</text>
</comment>
<accession>A0A9X0CCU3</accession>
<protein>
    <submittedName>
        <fullName evidence="2">Uncharacterized protein</fullName>
    </submittedName>
</protein>
<dbReference type="OrthoDB" id="5974611at2759"/>
<organism evidence="2 3">
    <name type="scientific">Desmophyllum pertusum</name>
    <dbReference type="NCBI Taxonomy" id="174260"/>
    <lineage>
        <taxon>Eukaryota</taxon>
        <taxon>Metazoa</taxon>
        <taxon>Cnidaria</taxon>
        <taxon>Anthozoa</taxon>
        <taxon>Hexacorallia</taxon>
        <taxon>Scleractinia</taxon>
        <taxon>Caryophylliina</taxon>
        <taxon>Caryophylliidae</taxon>
        <taxon>Desmophyllum</taxon>
    </lineage>
</organism>